<gene>
    <name evidence="7" type="ORF">PIIN_02758</name>
</gene>
<feature type="compositionally biased region" description="Basic and acidic residues" evidence="5">
    <location>
        <begin position="275"/>
        <end position="284"/>
    </location>
</feature>
<dbReference type="SMART" id="SM00249">
    <property type="entry name" value="PHD"/>
    <property type="match status" value="1"/>
</dbReference>
<evidence type="ECO:0000313" key="7">
    <source>
        <dbReference type="EMBL" id="CCA68898.1"/>
    </source>
</evidence>
<feature type="compositionally biased region" description="Acidic residues" evidence="5">
    <location>
        <begin position="323"/>
        <end position="332"/>
    </location>
</feature>
<keyword evidence="8" id="KW-1185">Reference proteome</keyword>
<feature type="region of interest" description="Disordered" evidence="5">
    <location>
        <begin position="496"/>
        <end position="564"/>
    </location>
</feature>
<dbReference type="CDD" id="cd15489">
    <property type="entry name" value="PHD_SF"/>
    <property type="match status" value="1"/>
</dbReference>
<keyword evidence="3" id="KW-0862">Zinc</keyword>
<protein>
    <recommendedName>
        <fullName evidence="6">PHD-type domain-containing protein</fullName>
    </recommendedName>
</protein>
<organism evidence="7 8">
    <name type="scientific">Serendipita indica (strain DSM 11827)</name>
    <name type="common">Root endophyte fungus</name>
    <name type="synonym">Piriformospora indica</name>
    <dbReference type="NCBI Taxonomy" id="1109443"/>
    <lineage>
        <taxon>Eukaryota</taxon>
        <taxon>Fungi</taxon>
        <taxon>Dikarya</taxon>
        <taxon>Basidiomycota</taxon>
        <taxon>Agaricomycotina</taxon>
        <taxon>Agaricomycetes</taxon>
        <taxon>Sebacinales</taxon>
        <taxon>Serendipitaceae</taxon>
        <taxon>Serendipita</taxon>
    </lineage>
</organism>
<feature type="region of interest" description="Disordered" evidence="5">
    <location>
        <begin position="297"/>
        <end position="332"/>
    </location>
</feature>
<feature type="region of interest" description="Disordered" evidence="5">
    <location>
        <begin position="180"/>
        <end position="284"/>
    </location>
</feature>
<dbReference type="GO" id="GO:0006355">
    <property type="term" value="P:regulation of DNA-templated transcription"/>
    <property type="evidence" value="ECO:0007669"/>
    <property type="project" value="InterPro"/>
</dbReference>
<evidence type="ECO:0000256" key="3">
    <source>
        <dbReference type="ARBA" id="ARBA00022833"/>
    </source>
</evidence>
<dbReference type="InterPro" id="IPR019787">
    <property type="entry name" value="Znf_PHD-finger"/>
</dbReference>
<name>G4TC66_SERID</name>
<dbReference type="SUPFAM" id="SSF57903">
    <property type="entry name" value="FYVE/PHD zinc finger"/>
    <property type="match status" value="1"/>
</dbReference>
<evidence type="ECO:0000256" key="2">
    <source>
        <dbReference type="ARBA" id="ARBA00022771"/>
    </source>
</evidence>
<feature type="compositionally biased region" description="Polar residues" evidence="5">
    <location>
        <begin position="697"/>
        <end position="742"/>
    </location>
</feature>
<evidence type="ECO:0000259" key="6">
    <source>
        <dbReference type="PROSITE" id="PS50016"/>
    </source>
</evidence>
<evidence type="ECO:0000313" key="8">
    <source>
        <dbReference type="Proteomes" id="UP000007148"/>
    </source>
</evidence>
<feature type="compositionally biased region" description="Acidic residues" evidence="5">
    <location>
        <begin position="530"/>
        <end position="543"/>
    </location>
</feature>
<dbReference type="PANTHER" id="PTHR14296">
    <property type="entry name" value="REMODELING AND SPACING FACTOR 1"/>
    <property type="match status" value="1"/>
</dbReference>
<feature type="compositionally biased region" description="Polar residues" evidence="5">
    <location>
        <begin position="755"/>
        <end position="764"/>
    </location>
</feature>
<dbReference type="GO" id="GO:0031213">
    <property type="term" value="C:RSF complex"/>
    <property type="evidence" value="ECO:0007669"/>
    <property type="project" value="InterPro"/>
</dbReference>
<keyword evidence="2 4" id="KW-0863">Zinc-finger</keyword>
<feature type="domain" description="PHD-type" evidence="6">
    <location>
        <begin position="593"/>
        <end position="654"/>
    </location>
</feature>
<dbReference type="EMBL" id="CAFZ01000042">
    <property type="protein sequence ID" value="CCA68898.1"/>
    <property type="molecule type" value="Genomic_DNA"/>
</dbReference>
<evidence type="ECO:0000256" key="5">
    <source>
        <dbReference type="SAM" id="MobiDB-lite"/>
    </source>
</evidence>
<dbReference type="OMA" id="SWRIDPV"/>
<dbReference type="Gene3D" id="3.30.40.10">
    <property type="entry name" value="Zinc/RING finger domain, C3HC4 (zinc finger)"/>
    <property type="match status" value="1"/>
</dbReference>
<dbReference type="PROSITE" id="PS01359">
    <property type="entry name" value="ZF_PHD_1"/>
    <property type="match status" value="1"/>
</dbReference>
<keyword evidence="1" id="KW-0479">Metal-binding</keyword>
<dbReference type="InterPro" id="IPR019786">
    <property type="entry name" value="Zinc_finger_PHD-type_CS"/>
</dbReference>
<dbReference type="Proteomes" id="UP000007148">
    <property type="component" value="Unassembled WGS sequence"/>
</dbReference>
<reference evidence="7 8" key="1">
    <citation type="journal article" date="2011" name="PLoS Pathog.">
        <title>Endophytic Life Strategies Decoded by Genome and Transcriptome Analyses of the Mutualistic Root Symbiont Piriformospora indica.</title>
        <authorList>
            <person name="Zuccaro A."/>
            <person name="Lahrmann U."/>
            <person name="Guldener U."/>
            <person name="Langen G."/>
            <person name="Pfiffi S."/>
            <person name="Biedenkopf D."/>
            <person name="Wong P."/>
            <person name="Samans B."/>
            <person name="Grimm C."/>
            <person name="Basiewicz M."/>
            <person name="Murat C."/>
            <person name="Martin F."/>
            <person name="Kogel K.H."/>
        </authorList>
    </citation>
    <scope>NUCLEOTIDE SEQUENCE [LARGE SCALE GENOMIC DNA]</scope>
    <source>
        <strain evidence="7 8">DSM 11827</strain>
    </source>
</reference>
<feature type="region of interest" description="Disordered" evidence="5">
    <location>
        <begin position="431"/>
        <end position="483"/>
    </location>
</feature>
<dbReference type="STRING" id="1109443.G4TC66"/>
<dbReference type="PROSITE" id="PS50016">
    <property type="entry name" value="ZF_PHD_2"/>
    <property type="match status" value="1"/>
</dbReference>
<dbReference type="InParanoid" id="G4TC66"/>
<dbReference type="InterPro" id="IPR028938">
    <property type="entry name" value="Rsf1-like"/>
</dbReference>
<dbReference type="HOGENOM" id="CLU_336542_0_0_1"/>
<evidence type="ECO:0000256" key="4">
    <source>
        <dbReference type="PROSITE-ProRule" id="PRU00146"/>
    </source>
</evidence>
<accession>G4TC66</accession>
<sequence length="770" mass="87611">MEVSSPPAIASEINEEHEKTLKLLRRDWKWAAASDFLYKFNPMLRLDFLNLSDVEHDIIRGTSDTMMNVLLKILHVLTSIRGLSPDTWEQYLRRLYARREPDNTIWGTEEEPKAWVELGWQNRLEVLYNLCEWNFQNPLRVRQSMKDDSDDYTWRTVPIGKDVKRNEYWQLGRDRLWIKRPTAEPMPPKDLKRKRQSRKAAEKPSKKAAGPNGVAKPAPRAESNPKAKVKVSTSKAKPAPKPAAPSGTRLSSRLARGANSDGWQKVPEEWLPEGGKQDAVSDKDNASVVSALFDDASDLTDLSDDEKPREDSGTGSSKANPPDDSESDLTDIDELSNDSDAELANKAFKMDLDPNDPNFVEFETICVTKSEWVAFAEQFQSSRSHNERRLYRYIIEIIVPEMEEHQRALEEKQKKDLKDMLRREAAAAAAAAAEARPKRSSRLATLGDEEKRAQDSAGSVDGDSSDFARGPRPSRMRRAAVRGARWIQEQEEMLAAMSTEQEENEEDEGVEREGEEGTQKKRRKAKVESDQEEYRDDEDEEVKEEIVETVNSRGRPRRAAAVQADLKRPIKPTRRRRIRDEFDDDFESDDPFFLNCEICKKSGWNEDRSQNLISCRDCSIWQHMACYDRADRIEGRPKRNWEEEPFVCSACLVKAQNKRPKRNRRAKDASPSDEHEDEQVPINVDQQVNTGEDAMVTSPSNEVSTALNGINGLSTPSQTTTQEHSQASNDVHSQSYSMQIEPSPSFAAPPLQLPNGHSQMQPNLQIAHPE</sequence>
<dbReference type="InterPro" id="IPR011011">
    <property type="entry name" value="Znf_FYVE_PHD"/>
</dbReference>
<dbReference type="eggNOG" id="KOG1472">
    <property type="taxonomic scope" value="Eukaryota"/>
</dbReference>
<dbReference type="InterPro" id="IPR001965">
    <property type="entry name" value="Znf_PHD"/>
</dbReference>
<dbReference type="InterPro" id="IPR013083">
    <property type="entry name" value="Znf_RING/FYVE/PHD"/>
</dbReference>
<proteinExistence type="predicted"/>
<dbReference type="OrthoDB" id="303107at2759"/>
<dbReference type="PANTHER" id="PTHR14296:SF3">
    <property type="entry name" value="DIKAR, ISOFORM F"/>
    <property type="match status" value="1"/>
</dbReference>
<feature type="compositionally biased region" description="Acidic residues" evidence="5">
    <location>
        <begin position="500"/>
        <end position="510"/>
    </location>
</feature>
<dbReference type="AlphaFoldDB" id="G4TC66"/>
<dbReference type="GO" id="GO:0008270">
    <property type="term" value="F:zinc ion binding"/>
    <property type="evidence" value="ECO:0007669"/>
    <property type="project" value="UniProtKB-KW"/>
</dbReference>
<comment type="caution">
    <text evidence="7">The sequence shown here is derived from an EMBL/GenBank/DDBJ whole genome shotgun (WGS) entry which is preliminary data.</text>
</comment>
<evidence type="ECO:0000256" key="1">
    <source>
        <dbReference type="ARBA" id="ARBA00022723"/>
    </source>
</evidence>
<feature type="region of interest" description="Disordered" evidence="5">
    <location>
        <begin position="659"/>
        <end position="770"/>
    </location>
</feature>
<dbReference type="Pfam" id="PF00628">
    <property type="entry name" value="PHD"/>
    <property type="match status" value="1"/>
</dbReference>